<dbReference type="RefSeq" id="WP_276824483.1">
    <property type="nucleotide sequence ID" value="NZ_AP027452.1"/>
</dbReference>
<dbReference type="Proteomes" id="UP001241092">
    <property type="component" value="Chromosome"/>
</dbReference>
<protein>
    <recommendedName>
        <fullName evidence="3">DUF559 domain-containing protein</fullName>
    </recommendedName>
</protein>
<reference evidence="1" key="1">
    <citation type="submission" date="2023-03" db="EMBL/GenBank/DDBJ databases">
        <title>Draft genome sequence of a Mycolicibacterium mageritense strain H4_3_1 isolated from a hybrid biological-inorganic system reactor.</title>
        <authorList>
            <person name="Feng X."/>
            <person name="Kazama D."/>
            <person name="Sato K."/>
            <person name="Kobayashi H."/>
        </authorList>
    </citation>
    <scope>NUCLEOTIDE SEQUENCE</scope>
    <source>
        <strain evidence="1">H4_3_1</strain>
    </source>
</reference>
<accession>A0AAI8XLW4</accession>
<gene>
    <name evidence="1" type="ORF">hbim_03967</name>
</gene>
<dbReference type="EMBL" id="AP027452">
    <property type="protein sequence ID" value="BDY30024.1"/>
    <property type="molecule type" value="Genomic_DNA"/>
</dbReference>
<proteinExistence type="predicted"/>
<name>A0AAI8XLW4_MYCME</name>
<organism evidence="1 2">
    <name type="scientific">Mycolicibacterium mageritense</name>
    <name type="common">Mycobacterium mageritense</name>
    <dbReference type="NCBI Taxonomy" id="53462"/>
    <lineage>
        <taxon>Bacteria</taxon>
        <taxon>Bacillati</taxon>
        <taxon>Actinomycetota</taxon>
        <taxon>Actinomycetes</taxon>
        <taxon>Mycobacteriales</taxon>
        <taxon>Mycobacteriaceae</taxon>
        <taxon>Mycolicibacterium</taxon>
    </lineage>
</organism>
<sequence>MTEELMGTFRGRQPRPFLGTAALSAGALTEHDLRTRYRAVYRNVYLDNEVELTPELRARAAWLFAGPDAVLTGVSAAAMYGTRWLDVDAPAEVVRANRHAPAGLRVRSYVLAPEEVRRFDGMRVTTVARTAFDLGRLLPYAHAVPILDALMNKTKLTPGEVWSLVDANPGIRGIDRLRTALLDADGGAESPLQTQTRLALIRNGLPELETHIPFYDRWGFVETYAAIGWPRWKFAVDCDEERDVPGYRNWVYSQTAELESRGWEVMWVTRSMVCGPTNIVQRVRQKLWAAHRRQAS</sequence>
<evidence type="ECO:0000313" key="1">
    <source>
        <dbReference type="EMBL" id="BDY30024.1"/>
    </source>
</evidence>
<evidence type="ECO:0000313" key="2">
    <source>
        <dbReference type="Proteomes" id="UP001241092"/>
    </source>
</evidence>
<evidence type="ECO:0008006" key="3">
    <source>
        <dbReference type="Google" id="ProtNLM"/>
    </source>
</evidence>
<dbReference type="AlphaFoldDB" id="A0AAI8XLW4"/>